<sequence length="66" mass="7282">FRLWRSIGMAVTRQGQRSEFWGMATADGDGGASWRYDFKVSYSSLALEDPILLLASLIVPATKTAD</sequence>
<reference evidence="1 2" key="1">
    <citation type="journal article" date="2018" name="Nat. Ecol. Evol.">
        <title>Shark genomes provide insights into elasmobranch evolution and the origin of vertebrates.</title>
        <authorList>
            <person name="Hara Y"/>
            <person name="Yamaguchi K"/>
            <person name="Onimaru K"/>
            <person name="Kadota M"/>
            <person name="Koyanagi M"/>
            <person name="Keeley SD"/>
            <person name="Tatsumi K"/>
            <person name="Tanaka K"/>
            <person name="Motone F"/>
            <person name="Kageyama Y"/>
            <person name="Nozu R"/>
            <person name="Adachi N"/>
            <person name="Nishimura O"/>
            <person name="Nakagawa R"/>
            <person name="Tanegashima C"/>
            <person name="Kiyatake I"/>
            <person name="Matsumoto R"/>
            <person name="Murakumo K"/>
            <person name="Nishida K"/>
            <person name="Terakita A"/>
            <person name="Kuratani S"/>
            <person name="Sato K"/>
            <person name="Hyodo S Kuraku.S."/>
        </authorList>
    </citation>
    <scope>NUCLEOTIDE SEQUENCE [LARGE SCALE GENOMIC DNA]</scope>
</reference>
<gene>
    <name evidence="1" type="ORF">chiPu_0018191</name>
</gene>
<keyword evidence="2" id="KW-1185">Reference proteome</keyword>
<dbReference type="EMBL" id="BEZZ01001499">
    <property type="protein sequence ID" value="GCC19063.1"/>
    <property type="molecule type" value="Genomic_DNA"/>
</dbReference>
<evidence type="ECO:0000313" key="2">
    <source>
        <dbReference type="Proteomes" id="UP000287033"/>
    </source>
</evidence>
<name>A0A401RLN0_CHIPU</name>
<organism evidence="1 2">
    <name type="scientific">Chiloscyllium punctatum</name>
    <name type="common">Brownbanded bambooshark</name>
    <name type="synonym">Hemiscyllium punctatum</name>
    <dbReference type="NCBI Taxonomy" id="137246"/>
    <lineage>
        <taxon>Eukaryota</taxon>
        <taxon>Metazoa</taxon>
        <taxon>Chordata</taxon>
        <taxon>Craniata</taxon>
        <taxon>Vertebrata</taxon>
        <taxon>Chondrichthyes</taxon>
        <taxon>Elasmobranchii</taxon>
        <taxon>Galeomorphii</taxon>
        <taxon>Galeoidea</taxon>
        <taxon>Orectolobiformes</taxon>
        <taxon>Hemiscylliidae</taxon>
        <taxon>Chiloscyllium</taxon>
    </lineage>
</organism>
<dbReference type="AlphaFoldDB" id="A0A401RLN0"/>
<dbReference type="Proteomes" id="UP000287033">
    <property type="component" value="Unassembled WGS sequence"/>
</dbReference>
<accession>A0A401RLN0</accession>
<evidence type="ECO:0000313" key="1">
    <source>
        <dbReference type="EMBL" id="GCC19063.1"/>
    </source>
</evidence>
<comment type="caution">
    <text evidence="1">The sequence shown here is derived from an EMBL/GenBank/DDBJ whole genome shotgun (WGS) entry which is preliminary data.</text>
</comment>
<protein>
    <submittedName>
        <fullName evidence="1">Uncharacterized protein</fullName>
    </submittedName>
</protein>
<feature type="non-terminal residue" evidence="1">
    <location>
        <position position="1"/>
    </location>
</feature>
<proteinExistence type="predicted"/>